<dbReference type="EMBL" id="JACHWU010000001">
    <property type="protein sequence ID" value="MBB3049030.1"/>
    <property type="molecule type" value="Genomic_DNA"/>
</dbReference>
<keyword evidence="3" id="KW-1185">Reference proteome</keyword>
<keyword evidence="2" id="KW-0560">Oxidoreductase</keyword>
<dbReference type="Proteomes" id="UP000550714">
    <property type="component" value="Unassembled WGS sequence"/>
</dbReference>
<evidence type="ECO:0000313" key="2">
    <source>
        <dbReference type="EMBL" id="MBB3049030.1"/>
    </source>
</evidence>
<protein>
    <submittedName>
        <fullName evidence="2">Catechol 2,3-dioxygenase-like lactoylglutathione lyase family enzyme</fullName>
    </submittedName>
</protein>
<keyword evidence="2" id="KW-0223">Dioxygenase</keyword>
<feature type="compositionally biased region" description="Polar residues" evidence="1">
    <location>
        <begin position="1"/>
        <end position="10"/>
    </location>
</feature>
<gene>
    <name evidence="2" type="ORF">FHS23_000025</name>
</gene>
<name>A0A839RW19_9PSEU</name>
<evidence type="ECO:0000313" key="3">
    <source>
        <dbReference type="Proteomes" id="UP000550714"/>
    </source>
</evidence>
<dbReference type="GO" id="GO:0016829">
    <property type="term" value="F:lyase activity"/>
    <property type="evidence" value="ECO:0007669"/>
    <property type="project" value="UniProtKB-KW"/>
</dbReference>
<feature type="compositionally biased region" description="Polar residues" evidence="1">
    <location>
        <begin position="59"/>
        <end position="72"/>
    </location>
</feature>
<evidence type="ECO:0000256" key="1">
    <source>
        <dbReference type="SAM" id="MobiDB-lite"/>
    </source>
</evidence>
<organism evidence="2 3">
    <name type="scientific">Prauserella isguenensis</name>
    <dbReference type="NCBI Taxonomy" id="1470180"/>
    <lineage>
        <taxon>Bacteria</taxon>
        <taxon>Bacillati</taxon>
        <taxon>Actinomycetota</taxon>
        <taxon>Actinomycetes</taxon>
        <taxon>Pseudonocardiales</taxon>
        <taxon>Pseudonocardiaceae</taxon>
        <taxon>Prauserella</taxon>
    </lineage>
</organism>
<reference evidence="2 3" key="1">
    <citation type="submission" date="2020-08" db="EMBL/GenBank/DDBJ databases">
        <title>Genomic Encyclopedia of Type Strains, Phase III (KMG-III): the genomes of soil and plant-associated and newly described type strains.</title>
        <authorList>
            <person name="Whitman W."/>
        </authorList>
    </citation>
    <scope>NUCLEOTIDE SEQUENCE [LARGE SCALE GENOMIC DNA]</scope>
    <source>
        <strain evidence="2 3">CECT 8577</strain>
    </source>
</reference>
<dbReference type="AlphaFoldDB" id="A0A839RW19"/>
<comment type="caution">
    <text evidence="2">The sequence shown here is derived from an EMBL/GenBank/DDBJ whole genome shotgun (WGS) entry which is preliminary data.</text>
</comment>
<proteinExistence type="predicted"/>
<feature type="region of interest" description="Disordered" evidence="1">
    <location>
        <begin position="1"/>
        <end position="95"/>
    </location>
</feature>
<keyword evidence="2" id="KW-0456">Lyase</keyword>
<sequence>MSESPWNEPSQRPEPVADDTREFRQAVTGMREAAPTSDRADPMAWWPGDDGAQHGARSPQHSPRSLQHSPRNLQHGARNLQHEGRTREKGRPGSS</sequence>
<dbReference type="GO" id="GO:0051213">
    <property type="term" value="F:dioxygenase activity"/>
    <property type="evidence" value="ECO:0007669"/>
    <property type="project" value="UniProtKB-KW"/>
</dbReference>
<accession>A0A839RW19</accession>
<feature type="compositionally biased region" description="Basic and acidic residues" evidence="1">
    <location>
        <begin position="80"/>
        <end position="95"/>
    </location>
</feature>